<dbReference type="Pfam" id="PF03992">
    <property type="entry name" value="ABM"/>
    <property type="match status" value="1"/>
</dbReference>
<name>A0A0P0YYJ5_9HYPH</name>
<dbReference type="EMBL" id="LC066372">
    <property type="protein sequence ID" value="BAT26597.1"/>
    <property type="molecule type" value="Genomic_DNA"/>
</dbReference>
<accession>A0A0P0YYJ5</accession>
<organism evidence="2">
    <name type="scientific">Aurantimonas coralicida</name>
    <dbReference type="NCBI Taxonomy" id="182270"/>
    <lineage>
        <taxon>Bacteria</taxon>
        <taxon>Pseudomonadati</taxon>
        <taxon>Pseudomonadota</taxon>
        <taxon>Alphaproteobacteria</taxon>
        <taxon>Hyphomicrobiales</taxon>
        <taxon>Aurantimonadaceae</taxon>
        <taxon>Aurantimonas</taxon>
    </lineage>
</organism>
<dbReference type="AlphaFoldDB" id="A0A0P0YYJ5"/>
<dbReference type="PROSITE" id="PS51725">
    <property type="entry name" value="ABM"/>
    <property type="match status" value="1"/>
</dbReference>
<dbReference type="InterPro" id="IPR007138">
    <property type="entry name" value="ABM_dom"/>
</dbReference>
<feature type="domain" description="ABM" evidence="1">
    <location>
        <begin position="2"/>
        <end position="92"/>
    </location>
</feature>
<proteinExistence type="predicted"/>
<reference evidence="2" key="1">
    <citation type="journal article" date="2015" name="Proc. Natl. Acad. Sci. U.S.A.">
        <title>Bacterial clade with the ribosomal RNA operon on a small plasmid rather than the chromosome.</title>
        <authorList>
            <person name="Anda M."/>
            <person name="Ohtsubo Y."/>
            <person name="Okubo T."/>
            <person name="Sugawara M."/>
            <person name="Nagata Y."/>
            <person name="Tsuda M."/>
            <person name="Minamisawa K."/>
            <person name="Mitsui H."/>
        </authorList>
    </citation>
    <scope>NUCLEOTIDE SEQUENCE</scope>
    <source>
        <strain evidence="2">DSM 14790</strain>
    </source>
</reference>
<evidence type="ECO:0000313" key="2">
    <source>
        <dbReference type="EMBL" id="BAT26597.1"/>
    </source>
</evidence>
<keyword evidence="2" id="KW-0560">Oxidoreductase</keyword>
<dbReference type="RefSeq" id="WP_024351863.1">
    <property type="nucleotide sequence ID" value="NZ_BBWN01000042.1"/>
</dbReference>
<protein>
    <submittedName>
        <fullName evidence="2">Antibiotic biosynthesis monooxygenase</fullName>
    </submittedName>
</protein>
<keyword evidence="2" id="KW-0503">Monooxygenase</keyword>
<evidence type="ECO:0000259" key="1">
    <source>
        <dbReference type="PROSITE" id="PS51725"/>
    </source>
</evidence>
<dbReference type="Gene3D" id="3.30.70.100">
    <property type="match status" value="1"/>
</dbReference>
<dbReference type="InterPro" id="IPR011008">
    <property type="entry name" value="Dimeric_a/b-barrel"/>
</dbReference>
<sequence>MIIVSGIQRLDPADLDRVREAARAVIAATREEQGCIVYSFAEDMVEPGLLRVYEEWETREDLERHAKSDHVAAWRAALASVEVLHRDLKIIEAGAVQPLG</sequence>
<dbReference type="GO" id="GO:0004497">
    <property type="term" value="F:monooxygenase activity"/>
    <property type="evidence" value="ECO:0007669"/>
    <property type="project" value="UniProtKB-KW"/>
</dbReference>
<dbReference type="SUPFAM" id="SSF54909">
    <property type="entry name" value="Dimeric alpha+beta barrel"/>
    <property type="match status" value="1"/>
</dbReference>